<dbReference type="Pfam" id="PF01074">
    <property type="entry name" value="Glyco_hydro_38N"/>
    <property type="match status" value="1"/>
</dbReference>
<dbReference type="Gene3D" id="2.70.98.30">
    <property type="entry name" value="Golgi alpha-mannosidase II, domain 4"/>
    <property type="match status" value="1"/>
</dbReference>
<keyword evidence="4 7" id="KW-0862">Zinc</keyword>
<dbReference type="InterPro" id="IPR015341">
    <property type="entry name" value="Glyco_hydro_38_cen"/>
</dbReference>
<reference evidence="9" key="1">
    <citation type="submission" date="2020-06" db="EMBL/GenBank/DDBJ databases">
        <authorList>
            <consortium name="Plant Systems Biology data submission"/>
        </authorList>
    </citation>
    <scope>NUCLEOTIDE SEQUENCE</scope>
    <source>
        <strain evidence="9">D6</strain>
    </source>
</reference>
<feature type="chain" id="PRO_5040529131" description="Alpha-mannosidase" evidence="7">
    <location>
        <begin position="24"/>
        <end position="1114"/>
    </location>
</feature>
<dbReference type="InterPro" id="IPR011013">
    <property type="entry name" value="Gal_mutarotase_sf_dom"/>
</dbReference>
<dbReference type="EMBL" id="CAICTM010000898">
    <property type="protein sequence ID" value="CAB9518020.1"/>
    <property type="molecule type" value="Genomic_DNA"/>
</dbReference>
<evidence type="ECO:0000256" key="1">
    <source>
        <dbReference type="ARBA" id="ARBA00009792"/>
    </source>
</evidence>
<dbReference type="InterPro" id="IPR011330">
    <property type="entry name" value="Glyco_hydro/deAcase_b/a-brl"/>
</dbReference>
<evidence type="ECO:0000256" key="5">
    <source>
        <dbReference type="ARBA" id="ARBA00023157"/>
    </source>
</evidence>
<dbReference type="AlphaFoldDB" id="A0A9N8HMH8"/>
<dbReference type="GO" id="GO:0004559">
    <property type="term" value="F:alpha-mannosidase activity"/>
    <property type="evidence" value="ECO:0007669"/>
    <property type="project" value="InterPro"/>
</dbReference>
<dbReference type="InterPro" id="IPR011682">
    <property type="entry name" value="Glyco_hydro_38_C"/>
</dbReference>
<dbReference type="FunFam" id="1.20.1270.50:FF:000003">
    <property type="entry name" value="Alpha-mannosidase"/>
    <property type="match status" value="1"/>
</dbReference>
<evidence type="ECO:0000313" key="10">
    <source>
        <dbReference type="Proteomes" id="UP001153069"/>
    </source>
</evidence>
<gene>
    <name evidence="9" type="ORF">SEMRO_900_G217840.1</name>
</gene>
<protein>
    <recommendedName>
        <fullName evidence="7">Alpha-mannosidase</fullName>
        <ecNumber evidence="7">3.2.1.-</ecNumber>
    </recommendedName>
</protein>
<dbReference type="EC" id="3.2.1.-" evidence="7"/>
<accession>A0A9N8HMH8</accession>
<keyword evidence="2 7" id="KW-0479">Metal-binding</keyword>
<dbReference type="InterPro" id="IPR013780">
    <property type="entry name" value="Glyco_hydro_b"/>
</dbReference>
<dbReference type="SMART" id="SM00872">
    <property type="entry name" value="Alpha-mann_mid"/>
    <property type="match status" value="1"/>
</dbReference>
<keyword evidence="5" id="KW-1015">Disulfide bond</keyword>
<evidence type="ECO:0000256" key="2">
    <source>
        <dbReference type="ARBA" id="ARBA00022723"/>
    </source>
</evidence>
<dbReference type="GO" id="GO:0046872">
    <property type="term" value="F:metal ion binding"/>
    <property type="evidence" value="ECO:0007669"/>
    <property type="project" value="UniProtKB-KW"/>
</dbReference>
<dbReference type="CDD" id="cd10810">
    <property type="entry name" value="GH38N_AMII_LAM_like"/>
    <property type="match status" value="1"/>
</dbReference>
<dbReference type="InterPro" id="IPR037094">
    <property type="entry name" value="Glyco_hydro_38_cen_sf"/>
</dbReference>
<dbReference type="OrthoDB" id="2016903at2759"/>
<dbReference type="Proteomes" id="UP001153069">
    <property type="component" value="Unassembled WGS sequence"/>
</dbReference>
<dbReference type="Gene3D" id="3.20.110.10">
    <property type="entry name" value="Glycoside hydrolase 38, N terminal domain"/>
    <property type="match status" value="1"/>
</dbReference>
<dbReference type="PANTHER" id="PTHR11607">
    <property type="entry name" value="ALPHA-MANNOSIDASE"/>
    <property type="match status" value="1"/>
</dbReference>
<comment type="caution">
    <text evidence="9">The sequence shown here is derived from an EMBL/GenBank/DDBJ whole genome shotgun (WGS) entry which is preliminary data.</text>
</comment>
<dbReference type="FunFam" id="1.20.1270.50:FF:000002">
    <property type="entry name" value="Alpha-mannosidase"/>
    <property type="match status" value="1"/>
</dbReference>
<name>A0A9N8HMH8_9STRA</name>
<dbReference type="Gene3D" id="1.20.1270.50">
    <property type="entry name" value="Glycoside hydrolase family 38, central domain"/>
    <property type="match status" value="2"/>
</dbReference>
<evidence type="ECO:0000313" key="9">
    <source>
        <dbReference type="EMBL" id="CAB9518020.1"/>
    </source>
</evidence>
<dbReference type="PROSITE" id="PS51257">
    <property type="entry name" value="PROKAR_LIPOPROTEIN"/>
    <property type="match status" value="1"/>
</dbReference>
<evidence type="ECO:0000256" key="7">
    <source>
        <dbReference type="RuleBase" id="RU361199"/>
    </source>
</evidence>
<proteinExistence type="inferred from homology"/>
<feature type="domain" description="Glycoside hydrolase family 38 central" evidence="8">
    <location>
        <begin position="427"/>
        <end position="506"/>
    </location>
</feature>
<dbReference type="Gene3D" id="2.60.40.1360">
    <property type="match status" value="1"/>
</dbReference>
<dbReference type="SUPFAM" id="SSF74650">
    <property type="entry name" value="Galactose mutarotase-like"/>
    <property type="match status" value="1"/>
</dbReference>
<dbReference type="InterPro" id="IPR028995">
    <property type="entry name" value="Glyco_hydro_57/38_cen_sf"/>
</dbReference>
<dbReference type="Gene3D" id="2.60.40.1180">
    <property type="entry name" value="Golgi alpha-mannosidase II"/>
    <property type="match status" value="1"/>
</dbReference>
<feature type="signal peptide" evidence="7">
    <location>
        <begin position="1"/>
        <end position="23"/>
    </location>
</feature>
<comment type="cofactor">
    <cofactor evidence="7">
        <name>Zn(2+)</name>
        <dbReference type="ChEBI" id="CHEBI:29105"/>
    </cofactor>
    <text evidence="7">Binds 1 zinc ion per subunit.</text>
</comment>
<dbReference type="GO" id="GO:0006013">
    <property type="term" value="P:mannose metabolic process"/>
    <property type="evidence" value="ECO:0007669"/>
    <property type="project" value="InterPro"/>
</dbReference>
<keyword evidence="6 7" id="KW-0326">Glycosidase</keyword>
<evidence type="ECO:0000256" key="6">
    <source>
        <dbReference type="ARBA" id="ARBA00023295"/>
    </source>
</evidence>
<keyword evidence="7" id="KW-0732">Signal</keyword>
<dbReference type="SUPFAM" id="SSF88688">
    <property type="entry name" value="Families 57/38 glycoside transferase middle domain"/>
    <property type="match status" value="1"/>
</dbReference>
<evidence type="ECO:0000256" key="4">
    <source>
        <dbReference type="ARBA" id="ARBA00022833"/>
    </source>
</evidence>
<keyword evidence="10" id="KW-1185">Reference proteome</keyword>
<dbReference type="Pfam" id="PF09261">
    <property type="entry name" value="Alpha-mann_mid"/>
    <property type="match status" value="1"/>
</dbReference>
<dbReference type="GO" id="GO:0030246">
    <property type="term" value="F:carbohydrate binding"/>
    <property type="evidence" value="ECO:0007669"/>
    <property type="project" value="InterPro"/>
</dbReference>
<dbReference type="InterPro" id="IPR027291">
    <property type="entry name" value="Glyco_hydro_38_N_sf"/>
</dbReference>
<organism evidence="9 10">
    <name type="scientific">Seminavis robusta</name>
    <dbReference type="NCBI Taxonomy" id="568900"/>
    <lineage>
        <taxon>Eukaryota</taxon>
        <taxon>Sar</taxon>
        <taxon>Stramenopiles</taxon>
        <taxon>Ochrophyta</taxon>
        <taxon>Bacillariophyta</taxon>
        <taxon>Bacillariophyceae</taxon>
        <taxon>Bacillariophycidae</taxon>
        <taxon>Naviculales</taxon>
        <taxon>Naviculaceae</taxon>
        <taxon>Seminavis</taxon>
    </lineage>
</organism>
<sequence>MMRGRGSLAWSLLLVLVVATLLAVGCRKQTGQTQNNTVSDDLKDPRTHPLDIRKFDADTEDPKVLNVHVVPHTHDDVGWLKTVEQYYYGQNMTIQDACVEDILDSVVEALLENPYRTFVYVEIKFFSMWWEHQTDTVKESVRQLVANQQLGFVNGGWCMHDEAATHFMGMIDQTTLGHAFLKRELGYIPKVGWQLDPFGHSATQASLMTSSMGFDALYFGRIDYQDMEIRHNTQECEGLWSSSASAGNKSTVFWGLTGSYYGNYGAPPGFCFDKRCHYNPLTNMTRPQLVDAVKHFLQEMKLQSDRTKGSHVMLTFGSDFNYQRASTYFANIDLLIKSIDLFREWGLVDVPTMLGPRFERINIFYSSPNYYTQMKHKQTRSPAKTIHTSHLINSKESDIDAKTTDEMGIEWKVKKDDFFPYSDCPHCFWTGYFTSRAAFKKLERVGSSFLMAARQIEALLDPSFHKSKAEEKPLYDLEDAMGVVQHHDAVSGTAKQHVSNDYSKRVQAGINKAAKFVINVLKNKVLRDGRHDWSSNILDNLSFCQLVNETICTVSQEATMEGSCQDVTVVVYNALGSNTSSIVYLPVSVDSLFEVTRLGTAVAAANNTIRSTPSPFGGVRLSSAKYVLAFDTGPLTPVGTAIFRVRKKASLDGSNGTPNGWAVDNARRLGVPSSHGVDETTRDVVASNGLLTVHFDSHTGAMKTISKDETTLEIDQVWGYYTSFDASKDRVPADKTDRADQNSGAYIFRPSQGDQKLNILGYSKQASKFVQTSMGTEVHIEFEEPWVKQVTRVMKGIPYIEVEYMIGPIPITDGRGKEVVTRFSTAIQSNSTFFTDSNGREFLERRRDFRPSWPLEVFEPVAGNYYPVNAAIYVEDEQVSLAVLVDRSQGGASLDDGSVELMAHRRALADDRRGVGEPLNETDGGVSPYPPYGNAHRYGRGLVVCGKYRVMVGKGSTGASLARSEMDSAFTSPLIFVASSEPNDIATASLDSLHVSALQQSLPRNIMLVTFQKLDEAEPDFLVRFGHQYGIHDDKLLSLPVSLDLAALFGGYSIESVTELTLSGNQELTEWTERRLDWIPGHQAEQLHTNDTSTVISLRAMEIRTFKMKMVTKQ</sequence>
<dbReference type="PANTHER" id="PTHR11607:SF3">
    <property type="entry name" value="LYSOSOMAL ALPHA-MANNOSIDASE"/>
    <property type="match status" value="1"/>
</dbReference>
<comment type="similarity">
    <text evidence="1 7">Belongs to the glycosyl hydrolase 38 family.</text>
</comment>
<dbReference type="InterPro" id="IPR050843">
    <property type="entry name" value="Glycosyl_Hydrlase_38"/>
</dbReference>
<evidence type="ECO:0000256" key="3">
    <source>
        <dbReference type="ARBA" id="ARBA00022801"/>
    </source>
</evidence>
<dbReference type="Pfam" id="PF07748">
    <property type="entry name" value="Glyco_hydro_38C"/>
    <property type="match status" value="1"/>
</dbReference>
<dbReference type="InterPro" id="IPR000602">
    <property type="entry name" value="Glyco_hydro_38_N"/>
</dbReference>
<evidence type="ECO:0000259" key="8">
    <source>
        <dbReference type="SMART" id="SM00872"/>
    </source>
</evidence>
<keyword evidence="3 7" id="KW-0378">Hydrolase</keyword>
<dbReference type="SUPFAM" id="SSF88713">
    <property type="entry name" value="Glycoside hydrolase/deacetylase"/>
    <property type="match status" value="1"/>
</dbReference>